<keyword evidence="2" id="KW-0808">Transferase</keyword>
<sequence>MAMERSLADWTAPPAPDGAVLEGRYARLERLDAARHAALLFREIDGHDRLWDYLGYGPFASAAQYHRWVREVAAGDDPLFYAIQTRDGGVFGGVASFLRITPDMGVIELGHINLSPALQGTRAATEAFYLMMAWAFDAGYRRFEWKCDAGNMPSRRAAQRLGLSFEGVFRQHMIVKGRNRDTAWFAATDTDWPALKEAFGVWLSPGNFDASGQQRERLSDLTRLVRVSRDPALETR</sequence>
<dbReference type="Pfam" id="PF13302">
    <property type="entry name" value="Acetyltransf_3"/>
    <property type="match status" value="1"/>
</dbReference>
<dbReference type="InterPro" id="IPR051908">
    <property type="entry name" value="Ribosomal_N-acetyltransferase"/>
</dbReference>
<dbReference type="InterPro" id="IPR000182">
    <property type="entry name" value="GNAT_dom"/>
</dbReference>
<dbReference type="OrthoDB" id="5295305at2"/>
<dbReference type="SUPFAM" id="SSF55729">
    <property type="entry name" value="Acyl-CoA N-acyltransferases (Nat)"/>
    <property type="match status" value="1"/>
</dbReference>
<dbReference type="PANTHER" id="PTHR43441:SF2">
    <property type="entry name" value="FAMILY ACETYLTRANSFERASE, PUTATIVE (AFU_ORTHOLOGUE AFUA_7G00850)-RELATED"/>
    <property type="match status" value="1"/>
</dbReference>
<dbReference type="Proteomes" id="UP000324252">
    <property type="component" value="Unassembled WGS sequence"/>
</dbReference>
<organism evidence="2 3">
    <name type="scientific">Lutimaribacter pacificus</name>
    <dbReference type="NCBI Taxonomy" id="391948"/>
    <lineage>
        <taxon>Bacteria</taxon>
        <taxon>Pseudomonadati</taxon>
        <taxon>Pseudomonadota</taxon>
        <taxon>Alphaproteobacteria</taxon>
        <taxon>Rhodobacterales</taxon>
        <taxon>Roseobacteraceae</taxon>
        <taxon>Lutimaribacter</taxon>
    </lineage>
</organism>
<name>A0A1H0CDG0_9RHOB</name>
<dbReference type="EMBL" id="FQZZ01000001">
    <property type="protein sequence ID" value="SHJ45890.1"/>
    <property type="molecule type" value="Genomic_DNA"/>
</dbReference>
<dbReference type="FunFam" id="3.40.630.30:FF:000047">
    <property type="entry name" value="Acetyltransferase, GNAT family"/>
    <property type="match status" value="1"/>
</dbReference>
<dbReference type="PANTHER" id="PTHR43441">
    <property type="entry name" value="RIBOSOMAL-PROTEIN-SERINE ACETYLTRANSFERASE"/>
    <property type="match status" value="1"/>
</dbReference>
<dbReference type="AlphaFoldDB" id="A0A1H0CDG0"/>
<feature type="domain" description="N-acetyltransferase" evidence="1">
    <location>
        <begin position="29"/>
        <end position="181"/>
    </location>
</feature>
<dbReference type="GO" id="GO:1990189">
    <property type="term" value="F:protein N-terminal-serine acetyltransferase activity"/>
    <property type="evidence" value="ECO:0007669"/>
    <property type="project" value="TreeGrafter"/>
</dbReference>
<dbReference type="GO" id="GO:0005737">
    <property type="term" value="C:cytoplasm"/>
    <property type="evidence" value="ECO:0007669"/>
    <property type="project" value="TreeGrafter"/>
</dbReference>
<gene>
    <name evidence="2" type="ORF">SAMN05444142_101321</name>
</gene>
<reference evidence="2 3" key="1">
    <citation type="submission" date="2016-11" db="EMBL/GenBank/DDBJ databases">
        <authorList>
            <person name="Varghese N."/>
            <person name="Submissions S."/>
        </authorList>
    </citation>
    <scope>NUCLEOTIDE SEQUENCE [LARGE SCALE GENOMIC DNA]</scope>
    <source>
        <strain evidence="2 3">DSM 29620</strain>
    </source>
</reference>
<keyword evidence="3" id="KW-1185">Reference proteome</keyword>
<dbReference type="Gene3D" id="3.40.630.30">
    <property type="match status" value="1"/>
</dbReference>
<evidence type="ECO:0000259" key="1">
    <source>
        <dbReference type="PROSITE" id="PS51186"/>
    </source>
</evidence>
<dbReference type="InterPro" id="IPR016181">
    <property type="entry name" value="Acyl_CoA_acyltransferase"/>
</dbReference>
<evidence type="ECO:0000313" key="3">
    <source>
        <dbReference type="Proteomes" id="UP000324252"/>
    </source>
</evidence>
<dbReference type="PROSITE" id="PS51186">
    <property type="entry name" value="GNAT"/>
    <property type="match status" value="1"/>
</dbReference>
<dbReference type="GO" id="GO:0008999">
    <property type="term" value="F:protein-N-terminal-alanine acetyltransferase activity"/>
    <property type="evidence" value="ECO:0007669"/>
    <property type="project" value="TreeGrafter"/>
</dbReference>
<evidence type="ECO:0000313" key="2">
    <source>
        <dbReference type="EMBL" id="SHJ45890.1"/>
    </source>
</evidence>
<proteinExistence type="predicted"/>
<protein>
    <submittedName>
        <fullName evidence="2">Protein N-acetyltransferase, RimJ/RimL family</fullName>
    </submittedName>
</protein>
<accession>A0A1H0CDG0</accession>